<gene>
    <name evidence="1" type="ORF">A0J61_11394</name>
</gene>
<accession>A0A1C7MUX4</accession>
<dbReference type="Proteomes" id="UP000093000">
    <property type="component" value="Unassembled WGS sequence"/>
</dbReference>
<dbReference type="EMBL" id="LUGH01001986">
    <property type="protein sequence ID" value="OBZ80557.1"/>
    <property type="molecule type" value="Genomic_DNA"/>
</dbReference>
<sequence length="283" mass="32089">MAWHIKTGSKLTHFVLKPVDDRIAKSTPPIFIPSKNNTDEPEQTLENQVPVEGDREDIQYYDECDTKEDEEAVAEIANAMSVSEPTNVQPAPVSELDLISDKIPQTPFFKVLFKSVLKMHNNNIPNLQVESYMQDLNEALEIQGAFTAADIECNESLIGAPYKPTGSGEFCNGRVYDYDGSKEMPKLVVQKENPYCSMVATLKNFFLRRGFADKIVEWKDCETVDGYYLNLYDAPEFSQFKTSPNDPTSFVLSGSYNLLLTLNDDWFSSFEATYNIKYLYLAI</sequence>
<evidence type="ECO:0000313" key="1">
    <source>
        <dbReference type="EMBL" id="OBZ80557.1"/>
    </source>
</evidence>
<dbReference type="OrthoDB" id="2382535at2759"/>
<dbReference type="InParanoid" id="A0A1C7MUX4"/>
<evidence type="ECO:0000313" key="2">
    <source>
        <dbReference type="Proteomes" id="UP000093000"/>
    </source>
</evidence>
<reference evidence="1 2" key="1">
    <citation type="submission" date="2016-03" db="EMBL/GenBank/DDBJ databases">
        <title>Choanephora cucurbitarum.</title>
        <authorList>
            <person name="Min B."/>
            <person name="Park H."/>
            <person name="Park J.-H."/>
            <person name="Shin H.-D."/>
            <person name="Choi I.-G."/>
        </authorList>
    </citation>
    <scope>NUCLEOTIDE SEQUENCE [LARGE SCALE GENOMIC DNA]</scope>
    <source>
        <strain evidence="1 2">KUS-F28377</strain>
    </source>
</reference>
<protein>
    <submittedName>
        <fullName evidence="1">Uncharacterized protein</fullName>
    </submittedName>
</protein>
<proteinExistence type="predicted"/>
<name>A0A1C7MUX4_9FUNG</name>
<comment type="caution">
    <text evidence="1">The sequence shown here is derived from an EMBL/GenBank/DDBJ whole genome shotgun (WGS) entry which is preliminary data.</text>
</comment>
<organism evidence="1 2">
    <name type="scientific">Choanephora cucurbitarum</name>
    <dbReference type="NCBI Taxonomy" id="101091"/>
    <lineage>
        <taxon>Eukaryota</taxon>
        <taxon>Fungi</taxon>
        <taxon>Fungi incertae sedis</taxon>
        <taxon>Mucoromycota</taxon>
        <taxon>Mucoromycotina</taxon>
        <taxon>Mucoromycetes</taxon>
        <taxon>Mucorales</taxon>
        <taxon>Mucorineae</taxon>
        <taxon>Choanephoraceae</taxon>
        <taxon>Choanephoroideae</taxon>
        <taxon>Choanephora</taxon>
    </lineage>
</organism>
<keyword evidence="2" id="KW-1185">Reference proteome</keyword>
<dbReference type="AlphaFoldDB" id="A0A1C7MUX4"/>